<dbReference type="InParanoid" id="S8F9P5"/>
<sequence length="659" mass="72507">MPPQQRQDPPPQESGGLLANVVGKAFSVVIVLGLSLTVFAYRRSLIPLYGTAPVEQHLNKIAWLACAIGSLLPLMPLQYAVLALGVLLCAMPNSSYWVAAYTGRLHEPVWGPILTHLIVFTPVLALGVLIVRILQHNPNPEEGAAPQQMITLPVIQTSVMSIQDLWSLLPQVSNMSNETIMLQAGSVMMLAWAVYPLLPSLAPNSLDITPVPVPQPPTPSAPRSKSQHKKKDAKAKASVSTQNDVPPTPPAPKKVARQDLSRLLLLPCLPFLTSTVLRSPTLVGRPSALPYRHPSHPLRILSSVQSQYSGIVVVGEAMGDSPSGVPESVPLMRYLRAGHSLLGGNWMGEDVIKRGPLAIQRETGEMLGDSIYNAFVLQEAIRLVERSQRDESEQENALVIGLGVGTSATAMMRHNISTTLVEIDETVYEAARKYFALPEPEPDKLVLKDARKWLRDRANELDAEAGQGETRQETTKELYDYVIHDVFSGGSLPSLLLTQQFWNNTKKVMKPDGVLAVNFAGDLKSQPSCAIIVTLESVFGHCRAFCDEMDPLEQSQPYHNWLLLCSASSPTSLTLRAPTPADFLGSPQRANVLSTLAQREVDLQPIRSAVATLDEKKREEYLLNDARVAGTISKWQEKDAFEHWRIMREVLPDPFWEAY</sequence>
<dbReference type="eggNOG" id="ENOG502QTVA">
    <property type="taxonomic scope" value="Eukaryota"/>
</dbReference>
<keyword evidence="3" id="KW-1133">Transmembrane helix</keyword>
<dbReference type="GO" id="GO:0006596">
    <property type="term" value="P:polyamine biosynthetic process"/>
    <property type="evidence" value="ECO:0007669"/>
    <property type="project" value="UniProtKB-KW"/>
</dbReference>
<evidence type="ECO:0000313" key="4">
    <source>
        <dbReference type="EMBL" id="EPS95364.1"/>
    </source>
</evidence>
<dbReference type="CDD" id="cd02440">
    <property type="entry name" value="AdoMet_MTases"/>
    <property type="match status" value="1"/>
</dbReference>
<evidence type="ECO:0000256" key="3">
    <source>
        <dbReference type="SAM" id="Phobius"/>
    </source>
</evidence>
<gene>
    <name evidence="4" type="ORF">FOMPIDRAFT_1168750</name>
</gene>
<protein>
    <recommendedName>
        <fullName evidence="6">PABS domain-containing protein</fullName>
    </recommendedName>
</protein>
<dbReference type="Gene3D" id="3.40.50.150">
    <property type="entry name" value="Vaccinia Virus protein VP39"/>
    <property type="match status" value="1"/>
</dbReference>
<dbReference type="PANTHER" id="PTHR43317">
    <property type="entry name" value="THERMOSPERMINE SYNTHASE ACAULIS5"/>
    <property type="match status" value="1"/>
</dbReference>
<feature type="compositionally biased region" description="Pro residues" evidence="2">
    <location>
        <begin position="211"/>
        <end position="220"/>
    </location>
</feature>
<evidence type="ECO:0000256" key="1">
    <source>
        <dbReference type="ARBA" id="ARBA00023115"/>
    </source>
</evidence>
<feature type="transmembrane region" description="Helical" evidence="3">
    <location>
        <begin position="109"/>
        <end position="130"/>
    </location>
</feature>
<proteinExistence type="predicted"/>
<dbReference type="Proteomes" id="UP000015241">
    <property type="component" value="Unassembled WGS sequence"/>
</dbReference>
<keyword evidence="5" id="KW-1185">Reference proteome</keyword>
<dbReference type="NCBIfam" id="NF037959">
    <property type="entry name" value="MFS_SpdSyn"/>
    <property type="match status" value="1"/>
</dbReference>
<dbReference type="OrthoDB" id="2016285at2759"/>
<reference evidence="4 5" key="1">
    <citation type="journal article" date="2012" name="Science">
        <title>The Paleozoic origin of enzymatic lignin decomposition reconstructed from 31 fungal genomes.</title>
        <authorList>
            <person name="Floudas D."/>
            <person name="Binder M."/>
            <person name="Riley R."/>
            <person name="Barry K."/>
            <person name="Blanchette R.A."/>
            <person name="Henrissat B."/>
            <person name="Martinez A.T."/>
            <person name="Otillar R."/>
            <person name="Spatafora J.W."/>
            <person name="Yadav J.S."/>
            <person name="Aerts A."/>
            <person name="Benoit I."/>
            <person name="Boyd A."/>
            <person name="Carlson A."/>
            <person name="Copeland A."/>
            <person name="Coutinho P.M."/>
            <person name="de Vries R.P."/>
            <person name="Ferreira P."/>
            <person name="Findley K."/>
            <person name="Foster B."/>
            <person name="Gaskell J."/>
            <person name="Glotzer D."/>
            <person name="Gorecki P."/>
            <person name="Heitman J."/>
            <person name="Hesse C."/>
            <person name="Hori C."/>
            <person name="Igarashi K."/>
            <person name="Jurgens J.A."/>
            <person name="Kallen N."/>
            <person name="Kersten P."/>
            <person name="Kohler A."/>
            <person name="Kuees U."/>
            <person name="Kumar T.K.A."/>
            <person name="Kuo A."/>
            <person name="LaButti K."/>
            <person name="Larrondo L.F."/>
            <person name="Lindquist E."/>
            <person name="Ling A."/>
            <person name="Lombard V."/>
            <person name="Lucas S."/>
            <person name="Lundell T."/>
            <person name="Martin R."/>
            <person name="McLaughlin D.J."/>
            <person name="Morgenstern I."/>
            <person name="Morin E."/>
            <person name="Murat C."/>
            <person name="Nagy L.G."/>
            <person name="Nolan M."/>
            <person name="Ohm R.A."/>
            <person name="Patyshakuliyeva A."/>
            <person name="Rokas A."/>
            <person name="Ruiz-Duenas F.J."/>
            <person name="Sabat G."/>
            <person name="Salamov A."/>
            <person name="Samejima M."/>
            <person name="Schmutz J."/>
            <person name="Slot J.C."/>
            <person name="St John F."/>
            <person name="Stenlid J."/>
            <person name="Sun H."/>
            <person name="Sun S."/>
            <person name="Syed K."/>
            <person name="Tsang A."/>
            <person name="Wiebenga A."/>
            <person name="Young D."/>
            <person name="Pisabarro A."/>
            <person name="Eastwood D.C."/>
            <person name="Martin F."/>
            <person name="Cullen D."/>
            <person name="Grigoriev I.V."/>
            <person name="Hibbett D.S."/>
        </authorList>
    </citation>
    <scope>NUCLEOTIDE SEQUENCE</scope>
    <source>
        <strain evidence="5">FP-58527</strain>
    </source>
</reference>
<dbReference type="AlphaFoldDB" id="S8F9P5"/>
<dbReference type="InterPro" id="IPR029063">
    <property type="entry name" value="SAM-dependent_MTases_sf"/>
</dbReference>
<evidence type="ECO:0000256" key="2">
    <source>
        <dbReference type="SAM" id="MobiDB-lite"/>
    </source>
</evidence>
<dbReference type="EMBL" id="KE504209">
    <property type="protein sequence ID" value="EPS95364.1"/>
    <property type="molecule type" value="Genomic_DNA"/>
</dbReference>
<evidence type="ECO:0000313" key="5">
    <source>
        <dbReference type="Proteomes" id="UP000015241"/>
    </source>
</evidence>
<keyword evidence="3" id="KW-0472">Membrane</keyword>
<dbReference type="HOGENOM" id="CLU_017511_1_0_1"/>
<name>S8F9P5_FOMSC</name>
<organism evidence="4 5">
    <name type="scientific">Fomitopsis schrenkii</name>
    <name type="common">Brown rot fungus</name>
    <dbReference type="NCBI Taxonomy" id="2126942"/>
    <lineage>
        <taxon>Eukaryota</taxon>
        <taxon>Fungi</taxon>
        <taxon>Dikarya</taxon>
        <taxon>Basidiomycota</taxon>
        <taxon>Agaricomycotina</taxon>
        <taxon>Agaricomycetes</taxon>
        <taxon>Polyporales</taxon>
        <taxon>Fomitopsis</taxon>
    </lineage>
</organism>
<dbReference type="Pfam" id="PF01564">
    <property type="entry name" value="Spermine_synth"/>
    <property type="match status" value="1"/>
</dbReference>
<accession>S8F9P5</accession>
<dbReference type="SUPFAM" id="SSF53335">
    <property type="entry name" value="S-adenosyl-L-methionine-dependent methyltransferases"/>
    <property type="match status" value="1"/>
</dbReference>
<keyword evidence="3" id="KW-0812">Transmembrane</keyword>
<dbReference type="PANTHER" id="PTHR43317:SF1">
    <property type="entry name" value="THERMOSPERMINE SYNTHASE ACAULIS5"/>
    <property type="match status" value="1"/>
</dbReference>
<feature type="region of interest" description="Disordered" evidence="2">
    <location>
        <begin position="209"/>
        <end position="254"/>
    </location>
</feature>
<keyword evidence="1" id="KW-0620">Polyamine biosynthesis</keyword>
<feature type="transmembrane region" description="Helical" evidence="3">
    <location>
        <begin position="21"/>
        <end position="41"/>
    </location>
</feature>
<evidence type="ECO:0008006" key="6">
    <source>
        <dbReference type="Google" id="ProtNLM"/>
    </source>
</evidence>